<accession>X1A9H5</accession>
<sequence>MGIEVFPLSINSAREMARKMTAVVPLLKEVSMVRQWSGLYNMSPDSQPIVGEHPQVNGFYMAVGFSGHGFMLAPVASRLMAELILTY</sequence>
<dbReference type="PANTHER" id="PTHR13847:SF287">
    <property type="entry name" value="FAD-DEPENDENT OXIDOREDUCTASE DOMAIN-CONTAINING PROTEIN 1"/>
    <property type="match status" value="1"/>
</dbReference>
<name>X1A9H5_9ZZZZ</name>
<evidence type="ECO:0000313" key="3">
    <source>
        <dbReference type="EMBL" id="GAG66702.1"/>
    </source>
</evidence>
<reference evidence="3" key="1">
    <citation type="journal article" date="2014" name="Front. Microbiol.">
        <title>High frequency of phylogenetically diverse reductive dehalogenase-homologous genes in deep subseafloor sedimentary metagenomes.</title>
        <authorList>
            <person name="Kawai M."/>
            <person name="Futagami T."/>
            <person name="Toyoda A."/>
            <person name="Takaki Y."/>
            <person name="Nishi S."/>
            <person name="Hori S."/>
            <person name="Arai W."/>
            <person name="Tsubouchi T."/>
            <person name="Morono Y."/>
            <person name="Uchiyama I."/>
            <person name="Ito T."/>
            <person name="Fujiyama A."/>
            <person name="Inagaki F."/>
            <person name="Takami H."/>
        </authorList>
    </citation>
    <scope>NUCLEOTIDE SEQUENCE</scope>
    <source>
        <strain evidence="3">Expedition CK06-06</strain>
    </source>
</reference>
<comment type="caution">
    <text evidence="3">The sequence shown here is derived from an EMBL/GenBank/DDBJ whole genome shotgun (WGS) entry which is preliminary data.</text>
</comment>
<dbReference type="GO" id="GO:0016491">
    <property type="term" value="F:oxidoreductase activity"/>
    <property type="evidence" value="ECO:0007669"/>
    <property type="project" value="UniProtKB-KW"/>
</dbReference>
<feature type="domain" description="FAD dependent oxidoreductase" evidence="2">
    <location>
        <begin position="9"/>
        <end position="83"/>
    </location>
</feature>
<organism evidence="3">
    <name type="scientific">marine sediment metagenome</name>
    <dbReference type="NCBI Taxonomy" id="412755"/>
    <lineage>
        <taxon>unclassified sequences</taxon>
        <taxon>metagenomes</taxon>
        <taxon>ecological metagenomes</taxon>
    </lineage>
</organism>
<gene>
    <name evidence="3" type="ORF">S01H4_12733</name>
</gene>
<dbReference type="Gene3D" id="3.50.50.60">
    <property type="entry name" value="FAD/NAD(P)-binding domain"/>
    <property type="match status" value="1"/>
</dbReference>
<evidence type="ECO:0000259" key="2">
    <source>
        <dbReference type="Pfam" id="PF01266"/>
    </source>
</evidence>
<dbReference type="PANTHER" id="PTHR13847">
    <property type="entry name" value="SARCOSINE DEHYDROGENASE-RELATED"/>
    <property type="match status" value="1"/>
</dbReference>
<dbReference type="GO" id="GO:0005737">
    <property type="term" value="C:cytoplasm"/>
    <property type="evidence" value="ECO:0007669"/>
    <property type="project" value="TreeGrafter"/>
</dbReference>
<keyword evidence="1" id="KW-0560">Oxidoreductase</keyword>
<protein>
    <recommendedName>
        <fullName evidence="2">FAD dependent oxidoreductase domain-containing protein</fullName>
    </recommendedName>
</protein>
<dbReference type="InterPro" id="IPR036188">
    <property type="entry name" value="FAD/NAD-bd_sf"/>
</dbReference>
<proteinExistence type="predicted"/>
<dbReference type="Pfam" id="PF01266">
    <property type="entry name" value="DAO"/>
    <property type="match status" value="1"/>
</dbReference>
<dbReference type="InterPro" id="IPR006076">
    <property type="entry name" value="FAD-dep_OxRdtase"/>
</dbReference>
<dbReference type="Gene3D" id="3.30.9.10">
    <property type="entry name" value="D-Amino Acid Oxidase, subunit A, domain 2"/>
    <property type="match status" value="1"/>
</dbReference>
<evidence type="ECO:0000256" key="1">
    <source>
        <dbReference type="ARBA" id="ARBA00023002"/>
    </source>
</evidence>
<dbReference type="EMBL" id="BART01005499">
    <property type="protein sequence ID" value="GAG66702.1"/>
    <property type="molecule type" value="Genomic_DNA"/>
</dbReference>
<dbReference type="AlphaFoldDB" id="X1A9H5"/>
<dbReference type="SUPFAM" id="SSF51971">
    <property type="entry name" value="Nucleotide-binding domain"/>
    <property type="match status" value="1"/>
</dbReference>